<name>A0ABQ9HP72_9NEOP</name>
<dbReference type="Proteomes" id="UP001159363">
    <property type="component" value="Chromosome X"/>
</dbReference>
<keyword evidence="3" id="KW-1185">Reference proteome</keyword>
<proteinExistence type="predicted"/>
<gene>
    <name evidence="2" type="ORF">PR048_012366</name>
</gene>
<dbReference type="EMBL" id="JARBHB010000004">
    <property type="protein sequence ID" value="KAJ8886157.1"/>
    <property type="molecule type" value="Genomic_DNA"/>
</dbReference>
<organism evidence="2 3">
    <name type="scientific">Dryococelus australis</name>
    <dbReference type="NCBI Taxonomy" id="614101"/>
    <lineage>
        <taxon>Eukaryota</taxon>
        <taxon>Metazoa</taxon>
        <taxon>Ecdysozoa</taxon>
        <taxon>Arthropoda</taxon>
        <taxon>Hexapoda</taxon>
        <taxon>Insecta</taxon>
        <taxon>Pterygota</taxon>
        <taxon>Neoptera</taxon>
        <taxon>Polyneoptera</taxon>
        <taxon>Phasmatodea</taxon>
        <taxon>Verophasmatodea</taxon>
        <taxon>Anareolatae</taxon>
        <taxon>Phasmatidae</taxon>
        <taxon>Eurycanthinae</taxon>
        <taxon>Dryococelus</taxon>
    </lineage>
</organism>
<evidence type="ECO:0000313" key="2">
    <source>
        <dbReference type="EMBL" id="KAJ8886157.1"/>
    </source>
</evidence>
<feature type="region of interest" description="Disordered" evidence="1">
    <location>
        <begin position="148"/>
        <end position="178"/>
    </location>
</feature>
<feature type="compositionally biased region" description="Polar residues" evidence="1">
    <location>
        <begin position="155"/>
        <end position="169"/>
    </location>
</feature>
<comment type="caution">
    <text evidence="2">The sequence shown here is derived from an EMBL/GenBank/DDBJ whole genome shotgun (WGS) entry which is preliminary data.</text>
</comment>
<protein>
    <submittedName>
        <fullName evidence="2">Uncharacterized protein</fullName>
    </submittedName>
</protein>
<evidence type="ECO:0000313" key="3">
    <source>
        <dbReference type="Proteomes" id="UP001159363"/>
    </source>
</evidence>
<reference evidence="2 3" key="1">
    <citation type="submission" date="2023-02" db="EMBL/GenBank/DDBJ databases">
        <title>LHISI_Scaffold_Assembly.</title>
        <authorList>
            <person name="Stuart O.P."/>
            <person name="Cleave R."/>
            <person name="Magrath M.J.L."/>
            <person name="Mikheyev A.S."/>
        </authorList>
    </citation>
    <scope>NUCLEOTIDE SEQUENCE [LARGE SCALE GENOMIC DNA]</scope>
    <source>
        <strain evidence="2">Daus_M_001</strain>
        <tissue evidence="2">Leg muscle</tissue>
    </source>
</reference>
<sequence>MESAEMSNPKLNKLDAKHAYTEVTFTIGSQFLRHALDNSESIVNLQGNKCRVPYCQSLDHTVFDTYCSTLAQSSPSTVTADIQCAVNIGIFARKTAESRLQIIELANFPVDDVDTLRNRIEEGCETISNTIGIHQRIRESMRRQVDACSNHRSQDGQQLNDLAVTQSGGDRSPWVSGAMLSVVRPTTVEGYVTEETGDEHDDRDGPTYVQLD</sequence>
<evidence type="ECO:0000256" key="1">
    <source>
        <dbReference type="SAM" id="MobiDB-lite"/>
    </source>
</evidence>
<feature type="region of interest" description="Disordered" evidence="1">
    <location>
        <begin position="191"/>
        <end position="212"/>
    </location>
</feature>
<accession>A0ABQ9HP72</accession>